<keyword evidence="2" id="KW-1185">Reference proteome</keyword>
<evidence type="ECO:0000313" key="2">
    <source>
        <dbReference type="Proteomes" id="UP000887540"/>
    </source>
</evidence>
<sequence length="312" mass="35029">MVEDGIYKIVKHIKIVDPDIVALQEVDTPDILKNITKRLGGSWAAHSGSAIYSDVGILTKHKILNNGQIETLRNVTASPFDQIRFNTNKTDVNRNSAISTSILLDSGLTVSFWTLHLDYRSYGPDAANNKLVTSKDTIIFGEDNQTPECRVGEVSEVLNHEIFQKSLNEADTNPVILCGDFNAPSHLDWIEENKELHGGWAIEWPTSKLLTEQANLTDSYRKIHPDPIKEPGNSWSTVQKFYGPEWGYTIPLQQDRVDYVFYRGARLEPTNSFLYAGTEEITPIPNQFQNDYPSDHYAIVTDFAIKPSGDGS</sequence>
<proteinExistence type="predicted"/>
<dbReference type="InterPro" id="IPR036691">
    <property type="entry name" value="Endo/exonu/phosph_ase_sf"/>
</dbReference>
<protein>
    <submittedName>
        <fullName evidence="3">Endonuclease/exonuclease/phosphatase domain-containing protein</fullName>
    </submittedName>
</protein>
<organism evidence="2 3">
    <name type="scientific">Acrobeloides nanus</name>
    <dbReference type="NCBI Taxonomy" id="290746"/>
    <lineage>
        <taxon>Eukaryota</taxon>
        <taxon>Metazoa</taxon>
        <taxon>Ecdysozoa</taxon>
        <taxon>Nematoda</taxon>
        <taxon>Chromadorea</taxon>
        <taxon>Rhabditida</taxon>
        <taxon>Tylenchina</taxon>
        <taxon>Cephalobomorpha</taxon>
        <taxon>Cephaloboidea</taxon>
        <taxon>Cephalobidae</taxon>
        <taxon>Acrobeloides</taxon>
    </lineage>
</organism>
<dbReference type="InterPro" id="IPR005135">
    <property type="entry name" value="Endo/exonuclease/phosphatase"/>
</dbReference>
<dbReference type="Gene3D" id="3.60.10.10">
    <property type="entry name" value="Endonuclease/exonuclease/phosphatase"/>
    <property type="match status" value="1"/>
</dbReference>
<dbReference type="PANTHER" id="PTHR41349:SF1">
    <property type="entry name" value="PROTEIN CBG08683"/>
    <property type="match status" value="1"/>
</dbReference>
<dbReference type="Proteomes" id="UP000887540">
    <property type="component" value="Unplaced"/>
</dbReference>
<dbReference type="PANTHER" id="PTHR41349">
    <property type="match status" value="1"/>
</dbReference>
<evidence type="ECO:0000313" key="3">
    <source>
        <dbReference type="WBParaSite" id="ACRNAN_scaffold463.g14270.t1"/>
    </source>
</evidence>
<dbReference type="GO" id="GO:0003824">
    <property type="term" value="F:catalytic activity"/>
    <property type="evidence" value="ECO:0007669"/>
    <property type="project" value="InterPro"/>
</dbReference>
<feature type="domain" description="Endonuclease/exonuclease/phosphatase" evidence="1">
    <location>
        <begin position="9"/>
        <end position="296"/>
    </location>
</feature>
<dbReference type="SUPFAM" id="SSF56219">
    <property type="entry name" value="DNase I-like"/>
    <property type="match status" value="1"/>
</dbReference>
<accession>A0A914E046</accession>
<reference evidence="3" key="1">
    <citation type="submission" date="2022-11" db="UniProtKB">
        <authorList>
            <consortium name="WormBaseParasite"/>
        </authorList>
    </citation>
    <scope>IDENTIFICATION</scope>
</reference>
<name>A0A914E046_9BILA</name>
<evidence type="ECO:0000259" key="1">
    <source>
        <dbReference type="Pfam" id="PF03372"/>
    </source>
</evidence>
<dbReference type="AlphaFoldDB" id="A0A914E046"/>
<dbReference type="WBParaSite" id="ACRNAN_scaffold463.g14270.t1">
    <property type="protein sequence ID" value="ACRNAN_scaffold463.g14270.t1"/>
    <property type="gene ID" value="ACRNAN_scaffold463.g14270"/>
</dbReference>
<dbReference type="Pfam" id="PF03372">
    <property type="entry name" value="Exo_endo_phos"/>
    <property type="match status" value="1"/>
</dbReference>